<dbReference type="Pfam" id="PF25797">
    <property type="entry name" value="PDF2_C"/>
    <property type="match status" value="1"/>
</dbReference>
<keyword evidence="4" id="KW-0804">Transcription</keyword>
<dbReference type="InterPro" id="IPR057993">
    <property type="entry name" value="HD-Zip_IV_C"/>
</dbReference>
<reference evidence="7 8" key="1">
    <citation type="journal article" date="2021" name="Hortic Res">
        <title>The domestication of Cucurbita argyrosperma as revealed by the genome of its wild relative.</title>
        <authorList>
            <person name="Barrera-Redondo J."/>
            <person name="Sanchez-de la Vega G."/>
            <person name="Aguirre-Liguori J.A."/>
            <person name="Castellanos-Morales G."/>
            <person name="Gutierrez-Guerrero Y.T."/>
            <person name="Aguirre-Dugua X."/>
            <person name="Aguirre-Planter E."/>
            <person name="Tenaillon M.I."/>
            <person name="Lira-Saade R."/>
            <person name="Eguiarte L.E."/>
        </authorList>
    </citation>
    <scope>NUCLEOTIDE SEQUENCE [LARGE SCALE GENOMIC DNA]</scope>
    <source>
        <strain evidence="7">JBR-2021</strain>
    </source>
</reference>
<feature type="domain" description="START" evidence="6">
    <location>
        <begin position="55"/>
        <end position="249"/>
    </location>
</feature>
<evidence type="ECO:0000256" key="3">
    <source>
        <dbReference type="ARBA" id="ARBA00023155"/>
    </source>
</evidence>
<keyword evidence="8" id="KW-1185">Reference proteome</keyword>
<sequence length="438" mass="47441">MSSTAPPLMQPSLDLDMNIYSRQYTEAMVSSSEMMPLASMLPPDAAHFPEGGLLIEEEKTLAMDLAISSMAELVKMCRLTEPLWIRNSESGKEVLNVEEHARMFPWPMNLKQHLMNEFRTEATRDSAVVIMNSITLVDAFLDANKWMELFPSLVAKAKTVQIISSSVSGHASGSLRLMYAELQALSPLIPTREAHFLRCCQQNADEGSWAIVDFPIDSFHDSLQHSFPRYRRRPSGCIIQDMPNGYSRLEVTSNGNSLHEVAHIANGSHPGNCISLLRINVASNFSQHVELMLQESCTDQSGSLVVFATIDVDSIQLAMSGEDSSSIPLLPIGFSIVPVVDSTADGRLASSPPKDGATNAAVVNSGCLLTVGLQVLASTIPSAKLNLSSVTAINNQLCNTLHQINAALGCSSTQLENANAAVEQNTALPLPTQPPPKQ</sequence>
<dbReference type="InterPro" id="IPR002913">
    <property type="entry name" value="START_lipid-bd_dom"/>
</dbReference>
<dbReference type="PANTHER" id="PTHR45654:SF11">
    <property type="entry name" value="HOMEOBOX-LEUCINE ZIPPER PROTEIN HDG5"/>
    <property type="match status" value="1"/>
</dbReference>
<protein>
    <submittedName>
        <fullName evidence="7">Homeobox-leucine zipper protein ROC3</fullName>
    </submittedName>
</protein>
<evidence type="ECO:0000313" key="8">
    <source>
        <dbReference type="Proteomes" id="UP000685013"/>
    </source>
</evidence>
<evidence type="ECO:0000259" key="6">
    <source>
        <dbReference type="PROSITE" id="PS50848"/>
    </source>
</evidence>
<dbReference type="PROSITE" id="PS50848">
    <property type="entry name" value="START"/>
    <property type="match status" value="1"/>
</dbReference>
<keyword evidence="1" id="KW-0805">Transcription regulation</keyword>
<dbReference type="GO" id="GO:0003677">
    <property type="term" value="F:DNA binding"/>
    <property type="evidence" value="ECO:0007669"/>
    <property type="project" value="UniProtKB-KW"/>
</dbReference>
<evidence type="ECO:0000256" key="5">
    <source>
        <dbReference type="ARBA" id="ARBA00023242"/>
    </source>
</evidence>
<feature type="non-terminal residue" evidence="7">
    <location>
        <position position="1"/>
    </location>
</feature>
<keyword evidence="2 7" id="KW-0238">DNA-binding</keyword>
<dbReference type="SMART" id="SM00234">
    <property type="entry name" value="START"/>
    <property type="match status" value="1"/>
</dbReference>
<dbReference type="InterPro" id="IPR042160">
    <property type="entry name" value="HD-Zip_IV"/>
</dbReference>
<dbReference type="CDD" id="cd08875">
    <property type="entry name" value="START_ArGLABRA2_like"/>
    <property type="match status" value="1"/>
</dbReference>
<evidence type="ECO:0000313" key="7">
    <source>
        <dbReference type="EMBL" id="KAG6606269.1"/>
    </source>
</evidence>
<organism evidence="7 8">
    <name type="scientific">Cucurbita argyrosperma subsp. sororia</name>
    <dbReference type="NCBI Taxonomy" id="37648"/>
    <lineage>
        <taxon>Eukaryota</taxon>
        <taxon>Viridiplantae</taxon>
        <taxon>Streptophyta</taxon>
        <taxon>Embryophyta</taxon>
        <taxon>Tracheophyta</taxon>
        <taxon>Spermatophyta</taxon>
        <taxon>Magnoliopsida</taxon>
        <taxon>eudicotyledons</taxon>
        <taxon>Gunneridae</taxon>
        <taxon>Pentapetalae</taxon>
        <taxon>rosids</taxon>
        <taxon>fabids</taxon>
        <taxon>Cucurbitales</taxon>
        <taxon>Cucurbitaceae</taxon>
        <taxon>Cucurbiteae</taxon>
        <taxon>Cucurbita</taxon>
    </lineage>
</organism>
<accession>A0AAV6P3C3</accession>
<dbReference type="GO" id="GO:0008289">
    <property type="term" value="F:lipid binding"/>
    <property type="evidence" value="ECO:0007669"/>
    <property type="project" value="InterPro"/>
</dbReference>
<evidence type="ECO:0000256" key="2">
    <source>
        <dbReference type="ARBA" id="ARBA00023125"/>
    </source>
</evidence>
<dbReference type="AlphaFoldDB" id="A0AAV6P3C3"/>
<evidence type="ECO:0000256" key="1">
    <source>
        <dbReference type="ARBA" id="ARBA00023015"/>
    </source>
</evidence>
<dbReference type="EMBL" id="JAGKQH010000002">
    <property type="protein sequence ID" value="KAG6606269.1"/>
    <property type="molecule type" value="Genomic_DNA"/>
</dbReference>
<dbReference type="Proteomes" id="UP000685013">
    <property type="component" value="Chromosome 2"/>
</dbReference>
<comment type="caution">
    <text evidence="7">The sequence shown here is derived from an EMBL/GenBank/DDBJ whole genome shotgun (WGS) entry which is preliminary data.</text>
</comment>
<gene>
    <name evidence="7" type="primary">ROC3</name>
    <name evidence="7" type="ORF">SDJN03_03586</name>
</gene>
<dbReference type="PANTHER" id="PTHR45654">
    <property type="entry name" value="HOMEOBOX-LEUCINE ZIPPER PROTEIN MERISTEM L1"/>
    <property type="match status" value="1"/>
</dbReference>
<keyword evidence="3 7" id="KW-0371">Homeobox</keyword>
<evidence type="ECO:0000256" key="4">
    <source>
        <dbReference type="ARBA" id="ARBA00023163"/>
    </source>
</evidence>
<keyword evidence="5" id="KW-0539">Nucleus</keyword>
<name>A0AAV6P3C3_9ROSI</name>
<proteinExistence type="predicted"/>